<gene>
    <name evidence="7" type="ORF">OS123_04105</name>
</gene>
<evidence type="ECO:0000313" key="7">
    <source>
        <dbReference type="EMBL" id="MCX7537727.1"/>
    </source>
</evidence>
<evidence type="ECO:0000256" key="5">
    <source>
        <dbReference type="SAM" id="Phobius"/>
    </source>
</evidence>
<dbReference type="InterPro" id="IPR009908">
    <property type="entry name" value="Methylamine_util_MauE"/>
</dbReference>
<keyword evidence="3 5" id="KW-1133">Transmembrane helix</keyword>
<evidence type="ECO:0000256" key="1">
    <source>
        <dbReference type="ARBA" id="ARBA00004141"/>
    </source>
</evidence>
<dbReference type="GO" id="GO:0016020">
    <property type="term" value="C:membrane"/>
    <property type="evidence" value="ECO:0007669"/>
    <property type="project" value="UniProtKB-SubCell"/>
</dbReference>
<dbReference type="GO" id="GO:0030416">
    <property type="term" value="P:methylamine metabolic process"/>
    <property type="evidence" value="ECO:0007669"/>
    <property type="project" value="InterPro"/>
</dbReference>
<protein>
    <submittedName>
        <fullName evidence="7">DoxX family membrane protein</fullName>
    </submittedName>
</protein>
<feature type="transmembrane region" description="Helical" evidence="5">
    <location>
        <begin position="108"/>
        <end position="127"/>
    </location>
</feature>
<feature type="domain" description="Methylamine utilisation protein MauE" evidence="6">
    <location>
        <begin position="37"/>
        <end position="167"/>
    </location>
</feature>
<sequence>MTKNMKKTSVNPAAHVEAAKPEFVPARYDSRSIALDVVSALARLALAAVWLYSGWQKLSEPVATRLAVRSYELFSDDTADLIAVVLPIGELILGVFLLVGLFLRFSAFISQVLLLLFIAGIASAWVRGLSIDCGCFGGGGAEEGVTWWSYLSEILRDIVFLVLAWVVFRWPFRRFALHA</sequence>
<proteinExistence type="predicted"/>
<feature type="transmembrane region" description="Helical" evidence="5">
    <location>
        <begin position="81"/>
        <end position="103"/>
    </location>
</feature>
<comment type="caution">
    <text evidence="7">The sequence shown here is derived from an EMBL/GenBank/DDBJ whole genome shotgun (WGS) entry which is preliminary data.</text>
</comment>
<evidence type="ECO:0000259" key="6">
    <source>
        <dbReference type="Pfam" id="PF07291"/>
    </source>
</evidence>
<dbReference type="Pfam" id="PF07291">
    <property type="entry name" value="MauE"/>
    <property type="match status" value="1"/>
</dbReference>
<dbReference type="AlphaFoldDB" id="A0A9Q4GKA5"/>
<dbReference type="Proteomes" id="UP001070238">
    <property type="component" value="Unassembled WGS sequence"/>
</dbReference>
<organism evidence="7 8">
    <name type="scientific">Corynebacterium antarcticum</name>
    <dbReference type="NCBI Taxonomy" id="2800405"/>
    <lineage>
        <taxon>Bacteria</taxon>
        <taxon>Bacillati</taxon>
        <taxon>Actinomycetota</taxon>
        <taxon>Actinomycetes</taxon>
        <taxon>Mycobacteriales</taxon>
        <taxon>Corynebacteriaceae</taxon>
        <taxon>Corynebacterium</taxon>
    </lineage>
</organism>
<keyword evidence="4 5" id="KW-0472">Membrane</keyword>
<feature type="transmembrane region" description="Helical" evidence="5">
    <location>
        <begin position="147"/>
        <end position="168"/>
    </location>
</feature>
<feature type="transmembrane region" description="Helical" evidence="5">
    <location>
        <begin position="33"/>
        <end position="52"/>
    </location>
</feature>
<name>A0A9Q4GKA5_9CORY</name>
<accession>A0A9Q4GKA5</accession>
<evidence type="ECO:0000256" key="3">
    <source>
        <dbReference type="ARBA" id="ARBA00022989"/>
    </source>
</evidence>
<reference evidence="7" key="1">
    <citation type="submission" date="2022-11" db="EMBL/GenBank/DDBJ databases">
        <title>Corynebacterium sp. isolated from Penguins.</title>
        <authorList>
            <person name="Sedlar K."/>
            <person name="Svec P."/>
        </authorList>
    </citation>
    <scope>NUCLEOTIDE SEQUENCE</scope>
    <source>
        <strain evidence="7">P5875</strain>
    </source>
</reference>
<evidence type="ECO:0000256" key="4">
    <source>
        <dbReference type="ARBA" id="ARBA00023136"/>
    </source>
</evidence>
<evidence type="ECO:0000313" key="8">
    <source>
        <dbReference type="Proteomes" id="UP001070238"/>
    </source>
</evidence>
<comment type="subcellular location">
    <subcellularLocation>
        <location evidence="1">Membrane</location>
        <topology evidence="1">Multi-pass membrane protein</topology>
    </subcellularLocation>
</comment>
<evidence type="ECO:0000256" key="2">
    <source>
        <dbReference type="ARBA" id="ARBA00022692"/>
    </source>
</evidence>
<keyword evidence="2 5" id="KW-0812">Transmembrane</keyword>
<dbReference type="EMBL" id="JAPMKX010000001">
    <property type="protein sequence ID" value="MCX7537727.1"/>
    <property type="molecule type" value="Genomic_DNA"/>
</dbReference>